<dbReference type="Proteomes" id="UP000193642">
    <property type="component" value="Unassembled WGS sequence"/>
</dbReference>
<proteinExistence type="predicted"/>
<gene>
    <name evidence="2" type="ORF">BCR33DRAFT_847214</name>
</gene>
<feature type="compositionally biased region" description="Low complexity" evidence="1">
    <location>
        <begin position="128"/>
        <end position="146"/>
    </location>
</feature>
<dbReference type="EMBL" id="MCGO01000008">
    <property type="protein sequence ID" value="ORY49975.1"/>
    <property type="molecule type" value="Genomic_DNA"/>
</dbReference>
<reference evidence="2 3" key="1">
    <citation type="submission" date="2016-07" db="EMBL/GenBank/DDBJ databases">
        <title>Pervasive Adenine N6-methylation of Active Genes in Fungi.</title>
        <authorList>
            <consortium name="DOE Joint Genome Institute"/>
            <person name="Mondo S.J."/>
            <person name="Dannebaum R.O."/>
            <person name="Kuo R.C."/>
            <person name="Labutti K."/>
            <person name="Haridas S."/>
            <person name="Kuo A."/>
            <person name="Salamov A."/>
            <person name="Ahrendt S.R."/>
            <person name="Lipzen A."/>
            <person name="Sullivan W."/>
            <person name="Andreopoulos W.B."/>
            <person name="Clum A."/>
            <person name="Lindquist E."/>
            <person name="Daum C."/>
            <person name="Ramamoorthy G.K."/>
            <person name="Gryganskyi A."/>
            <person name="Culley D."/>
            <person name="Magnuson J.K."/>
            <person name="James T.Y."/>
            <person name="O'Malley M.A."/>
            <person name="Stajich J.E."/>
            <person name="Spatafora J.W."/>
            <person name="Visel A."/>
            <person name="Grigoriev I.V."/>
        </authorList>
    </citation>
    <scope>NUCLEOTIDE SEQUENCE [LARGE SCALE GENOMIC DNA]</scope>
    <source>
        <strain evidence="2 3">JEL800</strain>
    </source>
</reference>
<evidence type="ECO:0000256" key="1">
    <source>
        <dbReference type="SAM" id="MobiDB-lite"/>
    </source>
</evidence>
<evidence type="ECO:0000313" key="3">
    <source>
        <dbReference type="Proteomes" id="UP000193642"/>
    </source>
</evidence>
<accession>A0A1Y2CUI6</accession>
<feature type="region of interest" description="Disordered" evidence="1">
    <location>
        <begin position="124"/>
        <end position="149"/>
    </location>
</feature>
<organism evidence="2 3">
    <name type="scientific">Rhizoclosmatium globosum</name>
    <dbReference type="NCBI Taxonomy" id="329046"/>
    <lineage>
        <taxon>Eukaryota</taxon>
        <taxon>Fungi</taxon>
        <taxon>Fungi incertae sedis</taxon>
        <taxon>Chytridiomycota</taxon>
        <taxon>Chytridiomycota incertae sedis</taxon>
        <taxon>Chytridiomycetes</taxon>
        <taxon>Chytridiales</taxon>
        <taxon>Chytriomycetaceae</taxon>
        <taxon>Rhizoclosmatium</taxon>
    </lineage>
</organism>
<sequence>MQSDPQVPLYSYSPYVSPLRLRQSASVMQIAPIKVVSSGWSDSSTLGGNANVSPGIEKSPTTTIESDDETLITLMKQKNFNRKNRQNHAGKHVLEDDGPAAEVIRRRRVSFGGVSDGLMAAVPHQHAPKPSKSSLKTSSSQASLTLSREEEEEDNIPIFILHAIQRQRKASVAPSDMVISPIVSPRAQSTPSLAQTSNNSEMNIDVADHSKSIKNVETMKPQDIVKPAPLSKRKSRFSITNLFKKGESEPSKKPKLFSFLKK</sequence>
<evidence type="ECO:0000313" key="2">
    <source>
        <dbReference type="EMBL" id="ORY49975.1"/>
    </source>
</evidence>
<comment type="caution">
    <text evidence="2">The sequence shown here is derived from an EMBL/GenBank/DDBJ whole genome shotgun (WGS) entry which is preliminary data.</text>
</comment>
<keyword evidence="3" id="KW-1185">Reference proteome</keyword>
<dbReference type="AlphaFoldDB" id="A0A1Y2CUI6"/>
<name>A0A1Y2CUI6_9FUNG</name>
<protein>
    <submittedName>
        <fullName evidence="2">Uncharacterized protein</fullName>
    </submittedName>
</protein>